<sequence>MTVRKKDIAAYLGISQATVSLALNNPPGSKIAEETRIKILKAAKQLGYKDLNATPQICFILYNRESDDPIYSYLLSVIEKAVREVQYNFMYMNINSSTMVEMNLEQFLNSKELKGVIVTGDIDEAITKVIVNSDIPYILYGGNARENLHIVMPDHWKAGYEATRHLISLGHRKIAFFCGNLDNDVQRFVLEGYRKALEENDIPFQIERVQASNEEDGYEMCGRAHYLNIEYTGLVCSNTLIQFGALQRLKELGVSIPAEKSLIGYGLTVLNHASIPPLSSVHLEWIELKKLIGQLISIINDPEYPKEVKYLSDISLFQGGTCAIANHS</sequence>
<keyword evidence="6" id="KW-1185">Reference proteome</keyword>
<dbReference type="CDD" id="cd01392">
    <property type="entry name" value="HTH_LacI"/>
    <property type="match status" value="1"/>
</dbReference>
<dbReference type="SUPFAM" id="SSF47413">
    <property type="entry name" value="lambda repressor-like DNA-binding domains"/>
    <property type="match status" value="1"/>
</dbReference>
<keyword evidence="3" id="KW-0804">Transcription</keyword>
<dbReference type="InterPro" id="IPR000843">
    <property type="entry name" value="HTH_LacI"/>
</dbReference>
<dbReference type="SMART" id="SM00354">
    <property type="entry name" value="HTH_LACI"/>
    <property type="match status" value="1"/>
</dbReference>
<dbReference type="PANTHER" id="PTHR30146:SF109">
    <property type="entry name" value="HTH-TYPE TRANSCRIPTIONAL REGULATOR GALS"/>
    <property type="match status" value="1"/>
</dbReference>
<dbReference type="RefSeq" id="WP_209968510.1">
    <property type="nucleotide sequence ID" value="NZ_JAGGLB010000001.1"/>
</dbReference>
<evidence type="ECO:0000313" key="5">
    <source>
        <dbReference type="EMBL" id="MBP1988515.1"/>
    </source>
</evidence>
<dbReference type="InterPro" id="IPR028082">
    <property type="entry name" value="Peripla_BP_I"/>
</dbReference>
<evidence type="ECO:0000256" key="3">
    <source>
        <dbReference type="ARBA" id="ARBA00023163"/>
    </source>
</evidence>
<dbReference type="EMBL" id="JAGGLB010000001">
    <property type="protein sequence ID" value="MBP1988515.1"/>
    <property type="molecule type" value="Genomic_DNA"/>
</dbReference>
<name>A0ABS4ILR8_9BACL</name>
<dbReference type="PANTHER" id="PTHR30146">
    <property type="entry name" value="LACI-RELATED TRANSCRIPTIONAL REPRESSOR"/>
    <property type="match status" value="1"/>
</dbReference>
<feature type="domain" description="HTH lacI-type" evidence="4">
    <location>
        <begin position="1"/>
        <end position="49"/>
    </location>
</feature>
<dbReference type="SUPFAM" id="SSF53822">
    <property type="entry name" value="Periplasmic binding protein-like I"/>
    <property type="match status" value="1"/>
</dbReference>
<dbReference type="InterPro" id="IPR010982">
    <property type="entry name" value="Lambda_DNA-bd_dom_sf"/>
</dbReference>
<dbReference type="Pfam" id="PF00356">
    <property type="entry name" value="LacI"/>
    <property type="match status" value="1"/>
</dbReference>
<evidence type="ECO:0000313" key="6">
    <source>
        <dbReference type="Proteomes" id="UP001519287"/>
    </source>
</evidence>
<dbReference type="Pfam" id="PF00532">
    <property type="entry name" value="Peripla_BP_1"/>
    <property type="match status" value="1"/>
</dbReference>
<comment type="caution">
    <text evidence="5">The sequence shown here is derived from an EMBL/GenBank/DDBJ whole genome shotgun (WGS) entry which is preliminary data.</text>
</comment>
<dbReference type="Proteomes" id="UP001519287">
    <property type="component" value="Unassembled WGS sequence"/>
</dbReference>
<evidence type="ECO:0000259" key="4">
    <source>
        <dbReference type="PROSITE" id="PS50932"/>
    </source>
</evidence>
<evidence type="ECO:0000256" key="1">
    <source>
        <dbReference type="ARBA" id="ARBA00023015"/>
    </source>
</evidence>
<gene>
    <name evidence="5" type="ORF">J2Z66_000110</name>
</gene>
<evidence type="ECO:0000256" key="2">
    <source>
        <dbReference type="ARBA" id="ARBA00023125"/>
    </source>
</evidence>
<dbReference type="InterPro" id="IPR001761">
    <property type="entry name" value="Peripla_BP/Lac1_sug-bd_dom"/>
</dbReference>
<organism evidence="5 6">
    <name type="scientific">Paenibacillus eucommiae</name>
    <dbReference type="NCBI Taxonomy" id="1355755"/>
    <lineage>
        <taxon>Bacteria</taxon>
        <taxon>Bacillati</taxon>
        <taxon>Bacillota</taxon>
        <taxon>Bacilli</taxon>
        <taxon>Bacillales</taxon>
        <taxon>Paenibacillaceae</taxon>
        <taxon>Paenibacillus</taxon>
    </lineage>
</organism>
<dbReference type="CDD" id="cd06267">
    <property type="entry name" value="PBP1_LacI_sugar_binding-like"/>
    <property type="match status" value="1"/>
</dbReference>
<keyword evidence="1" id="KW-0805">Transcription regulation</keyword>
<proteinExistence type="predicted"/>
<keyword evidence="2 5" id="KW-0238">DNA-binding</keyword>
<dbReference type="Gene3D" id="3.40.50.2300">
    <property type="match status" value="2"/>
</dbReference>
<dbReference type="GO" id="GO:0003677">
    <property type="term" value="F:DNA binding"/>
    <property type="evidence" value="ECO:0007669"/>
    <property type="project" value="UniProtKB-KW"/>
</dbReference>
<reference evidence="5 6" key="1">
    <citation type="submission" date="2021-03" db="EMBL/GenBank/DDBJ databases">
        <title>Genomic Encyclopedia of Type Strains, Phase IV (KMG-IV): sequencing the most valuable type-strain genomes for metagenomic binning, comparative biology and taxonomic classification.</title>
        <authorList>
            <person name="Goeker M."/>
        </authorList>
    </citation>
    <scope>NUCLEOTIDE SEQUENCE [LARGE SCALE GENOMIC DNA]</scope>
    <source>
        <strain evidence="5 6">DSM 26048</strain>
    </source>
</reference>
<accession>A0ABS4ILR8</accession>
<dbReference type="Gene3D" id="1.10.260.40">
    <property type="entry name" value="lambda repressor-like DNA-binding domains"/>
    <property type="match status" value="1"/>
</dbReference>
<dbReference type="PROSITE" id="PS50932">
    <property type="entry name" value="HTH_LACI_2"/>
    <property type="match status" value="1"/>
</dbReference>
<protein>
    <submittedName>
        <fullName evidence="5">DNA-binding LacI/PurR family transcriptional regulator</fullName>
    </submittedName>
</protein>